<proteinExistence type="predicted"/>
<comment type="caution">
    <text evidence="1">The sequence shown here is derived from an EMBL/GenBank/DDBJ whole genome shotgun (WGS) entry which is preliminary data.</text>
</comment>
<organism evidence="1 2">
    <name type="scientific">Sphingobium cupriresistens LL01</name>
    <dbReference type="NCBI Taxonomy" id="1420583"/>
    <lineage>
        <taxon>Bacteria</taxon>
        <taxon>Pseudomonadati</taxon>
        <taxon>Pseudomonadota</taxon>
        <taxon>Alphaproteobacteria</taxon>
        <taxon>Sphingomonadales</taxon>
        <taxon>Sphingomonadaceae</taxon>
        <taxon>Sphingobium</taxon>
    </lineage>
</organism>
<evidence type="ECO:0000313" key="2">
    <source>
        <dbReference type="Proteomes" id="UP000052232"/>
    </source>
</evidence>
<dbReference type="AlphaFoldDB" id="A0A0J7Y5L1"/>
<reference evidence="1 2" key="1">
    <citation type="journal article" date="2015" name="G3 (Bethesda)">
        <title>Insights into Ongoing Evolution of the Hexachlorocyclohexane Catabolic Pathway from Comparative Genomics of Ten Sphingomonadaceae Strains.</title>
        <authorList>
            <person name="Pearce S.L."/>
            <person name="Oakeshott J.G."/>
            <person name="Pandey G."/>
        </authorList>
    </citation>
    <scope>NUCLEOTIDE SEQUENCE [LARGE SCALE GENOMIC DNA]</scope>
    <source>
        <strain evidence="1 2">LL01</strain>
    </source>
</reference>
<dbReference type="PATRIC" id="fig|1420583.3.peg.399"/>
<protein>
    <submittedName>
        <fullName evidence="1">Uncharacterized protein</fullName>
    </submittedName>
</protein>
<accession>A0A0J7Y5L1</accession>
<keyword evidence="2" id="KW-1185">Reference proteome</keyword>
<dbReference type="EMBL" id="JACT01000001">
    <property type="protein sequence ID" value="KMS58673.1"/>
    <property type="molecule type" value="Genomic_DNA"/>
</dbReference>
<evidence type="ECO:0000313" key="1">
    <source>
        <dbReference type="EMBL" id="KMS58673.1"/>
    </source>
</evidence>
<gene>
    <name evidence="1" type="ORF">V473_01995</name>
</gene>
<dbReference type="Proteomes" id="UP000052232">
    <property type="component" value="Unassembled WGS sequence"/>
</dbReference>
<name>A0A0J7Y5L1_9SPHN</name>
<sequence length="30" mass="3434">MVDFPNFAALIRRGERSNMRARRNGQEGAL</sequence>
<dbReference type="STRING" id="1420583.V473_01995"/>